<reference evidence="3 4" key="1">
    <citation type="submission" date="2018-03" db="EMBL/GenBank/DDBJ databases">
        <title>Genomic Encyclopedia of Archaeal and Bacterial Type Strains, Phase II (KMG-II): from individual species to whole genera.</title>
        <authorList>
            <person name="Goeker M."/>
        </authorList>
    </citation>
    <scope>NUCLEOTIDE SEQUENCE [LARGE SCALE GENOMIC DNA]</scope>
    <source>
        <strain evidence="3 4">DSM 44720</strain>
    </source>
</reference>
<dbReference type="PANTHER" id="PTHR46637:SF1">
    <property type="entry name" value="BLL5188 PROTEIN"/>
    <property type="match status" value="1"/>
</dbReference>
<feature type="region of interest" description="Disordered" evidence="1">
    <location>
        <begin position="1"/>
        <end position="56"/>
    </location>
</feature>
<dbReference type="Proteomes" id="UP000239494">
    <property type="component" value="Unassembled WGS sequence"/>
</dbReference>
<evidence type="ECO:0000313" key="4">
    <source>
        <dbReference type="Proteomes" id="UP000239494"/>
    </source>
</evidence>
<feature type="region of interest" description="Disordered" evidence="1">
    <location>
        <begin position="70"/>
        <end position="93"/>
    </location>
</feature>
<dbReference type="InterPro" id="IPR052909">
    <property type="entry name" value="Transposase_6_like"/>
</dbReference>
<organism evidence="3 4">
    <name type="scientific">Umezawaea tangerina</name>
    <dbReference type="NCBI Taxonomy" id="84725"/>
    <lineage>
        <taxon>Bacteria</taxon>
        <taxon>Bacillati</taxon>
        <taxon>Actinomycetota</taxon>
        <taxon>Actinomycetes</taxon>
        <taxon>Pseudonocardiales</taxon>
        <taxon>Pseudonocardiaceae</taxon>
        <taxon>Umezawaea</taxon>
    </lineage>
</organism>
<proteinExistence type="predicted"/>
<evidence type="ECO:0000313" key="3">
    <source>
        <dbReference type="EMBL" id="PRY34596.1"/>
    </source>
</evidence>
<evidence type="ECO:0000259" key="2">
    <source>
        <dbReference type="Pfam" id="PF13340"/>
    </source>
</evidence>
<dbReference type="EMBL" id="PVTF01000016">
    <property type="protein sequence ID" value="PRY34596.1"/>
    <property type="molecule type" value="Genomic_DNA"/>
</dbReference>
<feature type="compositionally biased region" description="Low complexity" evidence="1">
    <location>
        <begin position="39"/>
        <end position="48"/>
    </location>
</feature>
<name>A0A2T0SMI1_9PSEU</name>
<dbReference type="PANTHER" id="PTHR46637">
    <property type="entry name" value="TIS1421-TRANSPOSASE PROTEIN A"/>
    <property type="match status" value="1"/>
</dbReference>
<feature type="domain" description="Insertion element IS402-like" evidence="2">
    <location>
        <begin position="110"/>
        <end position="183"/>
    </location>
</feature>
<dbReference type="AlphaFoldDB" id="A0A2T0SMI1"/>
<protein>
    <submittedName>
        <fullName evidence="3">Putative transposase of IS4/5 family DUF4096</fullName>
    </submittedName>
</protein>
<comment type="caution">
    <text evidence="3">The sequence shown here is derived from an EMBL/GenBank/DDBJ whole genome shotgun (WGS) entry which is preliminary data.</text>
</comment>
<dbReference type="Pfam" id="PF13340">
    <property type="entry name" value="DUF4096"/>
    <property type="match status" value="1"/>
</dbReference>
<gene>
    <name evidence="3" type="ORF">CLV43_116104</name>
</gene>
<dbReference type="OrthoDB" id="4559615at2"/>
<keyword evidence="4" id="KW-1185">Reference proteome</keyword>
<sequence length="223" mass="24519">MSESHFARNTDPRLARQVPPGVRGAATPFSRTVSAEITRTAQQQQQYGYPPPRRRTPAEEAALSTLLRTRQRTQAARPEPWLRQNPEPGQPAAARGDVTELLAARLVPASLWSLVEPLIPPAKIRRQGGGRSRVSDRAIFTAIVFVLTSGCAWRHLPSSFGVTVPTVHRRFQEWTDAGLWLRLRRAAMDRHGTTPAAGTASDDGEWIHAVLEAAERRGTKAGG</sequence>
<dbReference type="InterPro" id="IPR025161">
    <property type="entry name" value="IS402-like_dom"/>
</dbReference>
<accession>A0A2T0SMI1</accession>
<feature type="compositionally biased region" description="Basic and acidic residues" evidence="1">
    <location>
        <begin position="1"/>
        <end position="14"/>
    </location>
</feature>
<evidence type="ECO:0000256" key="1">
    <source>
        <dbReference type="SAM" id="MobiDB-lite"/>
    </source>
</evidence>